<evidence type="ECO:0000313" key="2">
    <source>
        <dbReference type="EMBL" id="CAF3926943.1"/>
    </source>
</evidence>
<feature type="compositionally biased region" description="Low complexity" evidence="1">
    <location>
        <begin position="99"/>
        <end position="120"/>
    </location>
</feature>
<accession>A0A8S2M6U4</accession>
<reference evidence="2" key="1">
    <citation type="submission" date="2021-02" db="EMBL/GenBank/DDBJ databases">
        <authorList>
            <person name="Nowell W R."/>
        </authorList>
    </citation>
    <scope>NUCLEOTIDE SEQUENCE</scope>
</reference>
<feature type="non-terminal residue" evidence="2">
    <location>
        <position position="1"/>
    </location>
</feature>
<evidence type="ECO:0000313" key="3">
    <source>
        <dbReference type="Proteomes" id="UP000676336"/>
    </source>
</evidence>
<dbReference type="Proteomes" id="UP000676336">
    <property type="component" value="Unassembled WGS sequence"/>
</dbReference>
<name>A0A8S2M6U4_9BILA</name>
<feature type="compositionally biased region" description="Polar residues" evidence="1">
    <location>
        <begin position="414"/>
        <end position="437"/>
    </location>
</feature>
<gene>
    <name evidence="2" type="ORF">SMN809_LOCUS7977</name>
</gene>
<dbReference type="AlphaFoldDB" id="A0A8S2M6U4"/>
<organism evidence="2 3">
    <name type="scientific">Rotaria magnacalcarata</name>
    <dbReference type="NCBI Taxonomy" id="392030"/>
    <lineage>
        <taxon>Eukaryota</taxon>
        <taxon>Metazoa</taxon>
        <taxon>Spiralia</taxon>
        <taxon>Gnathifera</taxon>
        <taxon>Rotifera</taxon>
        <taxon>Eurotatoria</taxon>
        <taxon>Bdelloidea</taxon>
        <taxon>Philodinida</taxon>
        <taxon>Philodinidae</taxon>
        <taxon>Rotaria</taxon>
    </lineage>
</organism>
<feature type="compositionally biased region" description="Polar residues" evidence="1">
    <location>
        <begin position="14"/>
        <end position="24"/>
    </location>
</feature>
<feature type="region of interest" description="Disordered" evidence="1">
    <location>
        <begin position="66"/>
        <end position="131"/>
    </location>
</feature>
<comment type="caution">
    <text evidence="2">The sequence shown here is derived from an EMBL/GenBank/DDBJ whole genome shotgun (WGS) entry which is preliminary data.</text>
</comment>
<dbReference type="EMBL" id="CAJOBI010002395">
    <property type="protein sequence ID" value="CAF3926943.1"/>
    <property type="molecule type" value="Genomic_DNA"/>
</dbReference>
<sequence>STRKVATNFDDNDNSMPNPTVNATDENEKEFLDKTDKVMKKRKEHLHDFYRNAKRIKVVSNIEDDDEDNTLEGSIENPNHELPNNDLSNNRKSREINYSGSNDSADCSSSNVSLTTSSYSPHVSSTPNNTEKRLELNKSILLPNKNQSDQSLTNKRSSEMIGENNCDRLSSSSKHMDQNTLAASQQIHKTPVSTNRTLISYLKQRQRQKHHMYLKVQLHLKRRQQPINTWIITRISVATMRPRASFWSELSIFMESHGDSYQGEGRTIHQIGRALGLTDHMIQYVQRDTDKPDKVAMNIWRKLCPTIDDKVFVKSIKKVPISTLDNIYAFARLSHPKSSLDYKKMRSDIAANIRQGNLSHRTRGALLMDQNYNGENDADNDENDKENNSDNGDDDEGSESDNDDDNEENESTNHVNDAQSRGRTSEAVNDSSNNEEE</sequence>
<proteinExistence type="predicted"/>
<feature type="region of interest" description="Disordered" evidence="1">
    <location>
        <begin position="371"/>
        <end position="437"/>
    </location>
</feature>
<protein>
    <submittedName>
        <fullName evidence="2">Uncharacterized protein</fullName>
    </submittedName>
</protein>
<feature type="compositionally biased region" description="Acidic residues" evidence="1">
    <location>
        <begin position="391"/>
        <end position="410"/>
    </location>
</feature>
<feature type="region of interest" description="Disordered" evidence="1">
    <location>
        <begin position="1"/>
        <end position="27"/>
    </location>
</feature>
<evidence type="ECO:0000256" key="1">
    <source>
        <dbReference type="SAM" id="MobiDB-lite"/>
    </source>
</evidence>